<reference evidence="1 2" key="1">
    <citation type="journal article" date="2016" name="Nat. Commun.">
        <title>Thousands of microbial genomes shed light on interconnected biogeochemical processes in an aquifer system.</title>
        <authorList>
            <person name="Anantharaman K."/>
            <person name="Brown C.T."/>
            <person name="Hug L.A."/>
            <person name="Sharon I."/>
            <person name="Castelle C.J."/>
            <person name="Probst A.J."/>
            <person name="Thomas B.C."/>
            <person name="Singh A."/>
            <person name="Wilkins M.J."/>
            <person name="Karaoz U."/>
            <person name="Brodie E.L."/>
            <person name="Williams K.H."/>
            <person name="Hubbard S.S."/>
            <person name="Banfield J.F."/>
        </authorList>
    </citation>
    <scope>NUCLEOTIDE SEQUENCE [LARGE SCALE GENOMIC DNA]</scope>
</reference>
<accession>A0A1F5HBN3</accession>
<evidence type="ECO:0000313" key="2">
    <source>
        <dbReference type="Proteomes" id="UP000176751"/>
    </source>
</evidence>
<dbReference type="Proteomes" id="UP000176751">
    <property type="component" value="Unassembled WGS sequence"/>
</dbReference>
<dbReference type="AlphaFoldDB" id="A0A1F5HBN3"/>
<sequence>MAPVELDFYTRIPGADRDAEDAFELSGNDSVSRGCHTVIKDFYPATLIVFCNQENSKGTLVVRGDSDHLGVSLFSTEQDEFGRALNHEHPIDFSGQETIQVDSDTCDTSIIIYHDREEDQDQQEETTAQKVLVQV</sequence>
<organism evidence="1 2">
    <name type="scientific">Candidatus Curtissbacteria bacterium RIFOXYA1_FULL_41_14</name>
    <dbReference type="NCBI Taxonomy" id="1797737"/>
    <lineage>
        <taxon>Bacteria</taxon>
        <taxon>Candidatus Curtissiibacteriota</taxon>
    </lineage>
</organism>
<gene>
    <name evidence="1" type="ORF">A2196_01735</name>
</gene>
<protein>
    <submittedName>
        <fullName evidence="1">Uncharacterized protein</fullName>
    </submittedName>
</protein>
<name>A0A1F5HBN3_9BACT</name>
<dbReference type="EMBL" id="MFCA01000025">
    <property type="protein sequence ID" value="OGE01587.1"/>
    <property type="molecule type" value="Genomic_DNA"/>
</dbReference>
<comment type="caution">
    <text evidence="1">The sequence shown here is derived from an EMBL/GenBank/DDBJ whole genome shotgun (WGS) entry which is preliminary data.</text>
</comment>
<evidence type="ECO:0000313" key="1">
    <source>
        <dbReference type="EMBL" id="OGE01587.1"/>
    </source>
</evidence>
<dbReference type="STRING" id="1797737.A2196_01735"/>
<proteinExistence type="predicted"/>